<dbReference type="EMBL" id="LLFE01000052">
    <property type="protein sequence ID" value="KQD19448.1"/>
    <property type="molecule type" value="Genomic_DNA"/>
</dbReference>
<keyword evidence="1" id="KW-0812">Transmembrane</keyword>
<proteinExistence type="predicted"/>
<comment type="caution">
    <text evidence="3">The sequence shown here is derived from an EMBL/GenBank/DDBJ whole genome shotgun (WGS) entry which is preliminary data.</text>
</comment>
<gene>
    <name evidence="3" type="ORF">APD06_14990</name>
</gene>
<evidence type="ECO:0000313" key="3">
    <source>
        <dbReference type="EMBL" id="KQD19448.1"/>
    </source>
</evidence>
<dbReference type="Proteomes" id="UP000051322">
    <property type="component" value="Unassembled WGS sequence"/>
</dbReference>
<feature type="chain" id="PRO_5044494585" evidence="2">
    <location>
        <begin position="29"/>
        <end position="73"/>
    </location>
</feature>
<keyword evidence="2" id="KW-0732">Signal</keyword>
<keyword evidence="1" id="KW-0472">Membrane</keyword>
<organism evidence="3 4">
    <name type="scientific">Acinetobacter baumannii</name>
    <dbReference type="NCBI Taxonomy" id="470"/>
    <lineage>
        <taxon>Bacteria</taxon>
        <taxon>Pseudomonadati</taxon>
        <taxon>Pseudomonadota</taxon>
        <taxon>Gammaproteobacteria</taxon>
        <taxon>Moraxellales</taxon>
        <taxon>Moraxellaceae</taxon>
        <taxon>Acinetobacter</taxon>
        <taxon>Acinetobacter calcoaceticus/baumannii complex</taxon>
    </lineage>
</organism>
<dbReference type="AlphaFoldDB" id="A0AB73FED6"/>
<evidence type="ECO:0000313" key="4">
    <source>
        <dbReference type="Proteomes" id="UP000051322"/>
    </source>
</evidence>
<accession>A0AB73FED6</accession>
<evidence type="ECO:0000256" key="2">
    <source>
        <dbReference type="SAM" id="SignalP"/>
    </source>
</evidence>
<protein>
    <submittedName>
        <fullName evidence="3">Uncharacterized protein</fullName>
    </submittedName>
</protein>
<name>A0AB73FED6_ACIBA</name>
<reference evidence="3 4" key="1">
    <citation type="submission" date="2015-10" db="EMBL/GenBank/DDBJ databases">
        <title>The utility of whole genome sequencing in characterizing Acinetobacter epidemiology and analyzing hospital outbreaks.</title>
        <authorList>
            <person name="Ozer E.A."/>
            <person name="Fitzpatrick M.A."/>
            <person name="Hauser A.R."/>
        </authorList>
    </citation>
    <scope>NUCLEOTIDE SEQUENCE [LARGE SCALE GENOMIC DNA]</scope>
    <source>
        <strain evidence="3 4">ABBL059</strain>
    </source>
</reference>
<feature type="signal peptide" evidence="2">
    <location>
        <begin position="1"/>
        <end position="28"/>
    </location>
</feature>
<dbReference type="RefSeq" id="WP_057692659.1">
    <property type="nucleotide sequence ID" value="NZ_LLFE01000052.1"/>
</dbReference>
<evidence type="ECO:0000256" key="1">
    <source>
        <dbReference type="SAM" id="Phobius"/>
    </source>
</evidence>
<feature type="transmembrane region" description="Helical" evidence="1">
    <location>
        <begin position="46"/>
        <end position="65"/>
    </location>
</feature>
<sequence length="73" mass="7308">MENQTQKSKLVPVSLGTALVLASGSVFAEAGDLAEGATAAISASSGTLKTVGTAIIVVVAGIWVIKRVIGLIR</sequence>
<keyword evidence="1" id="KW-1133">Transmembrane helix</keyword>